<evidence type="ECO:0000256" key="3">
    <source>
        <dbReference type="ARBA" id="ARBA00023163"/>
    </source>
</evidence>
<dbReference type="GO" id="GO:0003700">
    <property type="term" value="F:DNA-binding transcription factor activity"/>
    <property type="evidence" value="ECO:0007669"/>
    <property type="project" value="TreeGrafter"/>
</dbReference>
<name>A0A844G1J0_9BACT</name>
<proteinExistence type="predicted"/>
<dbReference type="InterPro" id="IPR011991">
    <property type="entry name" value="ArsR-like_HTH"/>
</dbReference>
<dbReference type="EMBL" id="VUNS01000005">
    <property type="protein sequence ID" value="MST96765.1"/>
    <property type="molecule type" value="Genomic_DNA"/>
</dbReference>
<organism evidence="6 7">
    <name type="scientific">Victivallis lenta</name>
    <dbReference type="NCBI Taxonomy" id="2606640"/>
    <lineage>
        <taxon>Bacteria</taxon>
        <taxon>Pseudomonadati</taxon>
        <taxon>Lentisphaerota</taxon>
        <taxon>Lentisphaeria</taxon>
        <taxon>Victivallales</taxon>
        <taxon>Victivallaceae</taxon>
        <taxon>Victivallis</taxon>
    </lineage>
</organism>
<dbReference type="Gene3D" id="1.10.10.10">
    <property type="entry name" value="Winged helix-like DNA-binding domain superfamily/Winged helix DNA-binding domain"/>
    <property type="match status" value="1"/>
</dbReference>
<dbReference type="CDD" id="cd00090">
    <property type="entry name" value="HTH_ARSR"/>
    <property type="match status" value="1"/>
</dbReference>
<dbReference type="PANTHER" id="PTHR30136:SF8">
    <property type="entry name" value="TRANSCRIPTIONAL REGULATORY PROTEIN"/>
    <property type="match status" value="1"/>
</dbReference>
<evidence type="ECO:0000313" key="6">
    <source>
        <dbReference type="EMBL" id="MST96765.1"/>
    </source>
</evidence>
<dbReference type="Pfam" id="PF09339">
    <property type="entry name" value="HTH_IclR"/>
    <property type="match status" value="1"/>
</dbReference>
<evidence type="ECO:0000259" key="4">
    <source>
        <dbReference type="PROSITE" id="PS51077"/>
    </source>
</evidence>
<sequence>MNNTLQNGFTILEYLAADAEECSVKELAEHFGLPNSHVCRLLKTLADTGYVEQTPGSRKYRISLKILNLSNMRLKKLKLRNIARPYLQKLVRELERPVFLTAPYRYRSLIVATEYPERFAGDAGVVVGQIHPVNRSACGKICAAYAPEEALDELLAGCDWSRKTEQSITDPARFREELKTIRACGFSRMEAEFDRNTGAVGAPVFNASRELAGAVGVILPEDASLWTPELRTRFIDATKSCGESISFALGCPLE</sequence>
<dbReference type="Gene3D" id="3.30.450.40">
    <property type="match status" value="1"/>
</dbReference>
<dbReference type="Proteomes" id="UP000435649">
    <property type="component" value="Unassembled WGS sequence"/>
</dbReference>
<keyword evidence="2" id="KW-0238">DNA-binding</keyword>
<keyword evidence="1" id="KW-0805">Transcription regulation</keyword>
<dbReference type="GO" id="GO:0003677">
    <property type="term" value="F:DNA binding"/>
    <property type="evidence" value="ECO:0007669"/>
    <property type="project" value="UniProtKB-KW"/>
</dbReference>
<dbReference type="PROSITE" id="PS51078">
    <property type="entry name" value="ICLR_ED"/>
    <property type="match status" value="1"/>
</dbReference>
<dbReference type="PANTHER" id="PTHR30136">
    <property type="entry name" value="HELIX-TURN-HELIX TRANSCRIPTIONAL REGULATOR, ICLR FAMILY"/>
    <property type="match status" value="1"/>
</dbReference>
<keyword evidence="3" id="KW-0804">Transcription</keyword>
<dbReference type="InterPro" id="IPR005471">
    <property type="entry name" value="Tscrpt_reg_IclR_N"/>
</dbReference>
<dbReference type="FunFam" id="1.10.10.10:FF:000056">
    <property type="entry name" value="IclR family transcriptional regulator"/>
    <property type="match status" value="1"/>
</dbReference>
<dbReference type="SMART" id="SM00346">
    <property type="entry name" value="HTH_ICLR"/>
    <property type="match status" value="1"/>
</dbReference>
<dbReference type="Pfam" id="PF01614">
    <property type="entry name" value="IclR_C"/>
    <property type="match status" value="1"/>
</dbReference>
<evidence type="ECO:0000313" key="7">
    <source>
        <dbReference type="Proteomes" id="UP000435649"/>
    </source>
</evidence>
<dbReference type="InterPro" id="IPR036390">
    <property type="entry name" value="WH_DNA-bd_sf"/>
</dbReference>
<dbReference type="InterPro" id="IPR029016">
    <property type="entry name" value="GAF-like_dom_sf"/>
</dbReference>
<protein>
    <submittedName>
        <fullName evidence="6">IclR family transcriptional regulator</fullName>
    </submittedName>
</protein>
<feature type="domain" description="HTH iclR-type" evidence="4">
    <location>
        <begin position="2"/>
        <end position="64"/>
    </location>
</feature>
<dbReference type="SUPFAM" id="SSF46785">
    <property type="entry name" value="Winged helix' DNA-binding domain"/>
    <property type="match status" value="1"/>
</dbReference>
<comment type="caution">
    <text evidence="6">The sequence shown here is derived from an EMBL/GenBank/DDBJ whole genome shotgun (WGS) entry which is preliminary data.</text>
</comment>
<dbReference type="RefSeq" id="WP_106052299.1">
    <property type="nucleotide sequence ID" value="NZ_CALXOB010000026.1"/>
</dbReference>
<feature type="domain" description="IclR-ED" evidence="5">
    <location>
        <begin position="65"/>
        <end position="251"/>
    </location>
</feature>
<evidence type="ECO:0000259" key="5">
    <source>
        <dbReference type="PROSITE" id="PS51078"/>
    </source>
</evidence>
<evidence type="ECO:0000256" key="2">
    <source>
        <dbReference type="ARBA" id="ARBA00023125"/>
    </source>
</evidence>
<dbReference type="InterPro" id="IPR014757">
    <property type="entry name" value="Tscrpt_reg_IclR_C"/>
</dbReference>
<dbReference type="SUPFAM" id="SSF55781">
    <property type="entry name" value="GAF domain-like"/>
    <property type="match status" value="1"/>
</dbReference>
<accession>A0A844G1J0</accession>
<dbReference type="InterPro" id="IPR050707">
    <property type="entry name" value="HTH_MetabolicPath_Reg"/>
</dbReference>
<dbReference type="GO" id="GO:0045892">
    <property type="term" value="P:negative regulation of DNA-templated transcription"/>
    <property type="evidence" value="ECO:0007669"/>
    <property type="project" value="TreeGrafter"/>
</dbReference>
<keyword evidence="7" id="KW-1185">Reference proteome</keyword>
<reference evidence="6 7" key="1">
    <citation type="submission" date="2019-08" db="EMBL/GenBank/DDBJ databases">
        <title>In-depth cultivation of the pig gut microbiome towards novel bacterial diversity and tailored functional studies.</title>
        <authorList>
            <person name="Wylensek D."/>
            <person name="Hitch T.C.A."/>
            <person name="Clavel T."/>
        </authorList>
    </citation>
    <scope>NUCLEOTIDE SEQUENCE [LARGE SCALE GENOMIC DNA]</scope>
    <source>
        <strain evidence="6 7">BBE-744-WT-12</strain>
    </source>
</reference>
<dbReference type="AlphaFoldDB" id="A0A844G1J0"/>
<dbReference type="PROSITE" id="PS51077">
    <property type="entry name" value="HTH_ICLR"/>
    <property type="match status" value="1"/>
</dbReference>
<dbReference type="InterPro" id="IPR036388">
    <property type="entry name" value="WH-like_DNA-bd_sf"/>
</dbReference>
<gene>
    <name evidence="6" type="ORF">FYJ85_06865</name>
</gene>
<evidence type="ECO:0000256" key="1">
    <source>
        <dbReference type="ARBA" id="ARBA00023015"/>
    </source>
</evidence>